<reference evidence="2" key="1">
    <citation type="submission" date="2021-02" db="EMBL/GenBank/DDBJ databases">
        <authorList>
            <person name="Nowell W R."/>
        </authorList>
    </citation>
    <scope>NUCLEOTIDE SEQUENCE</scope>
</reference>
<gene>
    <name evidence="2" type="ORF">XAT740_LOCUS24339</name>
</gene>
<evidence type="ECO:0000313" key="3">
    <source>
        <dbReference type="Proteomes" id="UP000663828"/>
    </source>
</evidence>
<accession>A0A814XGS6</accession>
<proteinExistence type="predicted"/>
<dbReference type="Gene3D" id="1.20.5.930">
    <property type="entry name" value="Bicelle-embedded integrin alpha(iib) transmembrane segment"/>
    <property type="match status" value="1"/>
</dbReference>
<keyword evidence="1" id="KW-0472">Membrane</keyword>
<feature type="transmembrane region" description="Helical" evidence="1">
    <location>
        <begin position="50"/>
        <end position="78"/>
    </location>
</feature>
<organism evidence="2 3">
    <name type="scientific">Adineta ricciae</name>
    <name type="common">Rotifer</name>
    <dbReference type="NCBI Taxonomy" id="249248"/>
    <lineage>
        <taxon>Eukaryota</taxon>
        <taxon>Metazoa</taxon>
        <taxon>Spiralia</taxon>
        <taxon>Gnathifera</taxon>
        <taxon>Rotifera</taxon>
        <taxon>Eurotatoria</taxon>
        <taxon>Bdelloidea</taxon>
        <taxon>Adinetida</taxon>
        <taxon>Adinetidae</taxon>
        <taxon>Adineta</taxon>
    </lineage>
</organism>
<keyword evidence="3" id="KW-1185">Reference proteome</keyword>
<sequence length="168" mass="19066">MSNVVDNLLETTFTNLTRLYYRCAEMFMSIDKQELETQIPPIVERSSQNWIWLIAFSITAGVTLLIILVGVLWCCGFFKRSRPSYPASTLIEPSSANYHYHLSSTSPPSGRHPITGDIEDAPSDLDDNQMIIPNPVESLPIVVPQHSSRFIQQQQQRAQFPYYPKSSS</sequence>
<keyword evidence="1" id="KW-1133">Transmembrane helix</keyword>
<keyword evidence="1" id="KW-0812">Transmembrane</keyword>
<protein>
    <submittedName>
        <fullName evidence="2">Uncharacterized protein</fullName>
    </submittedName>
</protein>
<name>A0A814XGS6_ADIRI</name>
<evidence type="ECO:0000313" key="2">
    <source>
        <dbReference type="EMBL" id="CAF1213828.1"/>
    </source>
</evidence>
<evidence type="ECO:0000256" key="1">
    <source>
        <dbReference type="SAM" id="Phobius"/>
    </source>
</evidence>
<comment type="caution">
    <text evidence="2">The sequence shown here is derived from an EMBL/GenBank/DDBJ whole genome shotgun (WGS) entry which is preliminary data.</text>
</comment>
<dbReference type="AlphaFoldDB" id="A0A814XGS6"/>
<dbReference type="EMBL" id="CAJNOR010001877">
    <property type="protein sequence ID" value="CAF1213828.1"/>
    <property type="molecule type" value="Genomic_DNA"/>
</dbReference>
<dbReference type="Proteomes" id="UP000663828">
    <property type="component" value="Unassembled WGS sequence"/>
</dbReference>